<feature type="domain" description="Glutaminase A N-terminal" evidence="3">
    <location>
        <begin position="110"/>
        <end position="340"/>
    </location>
</feature>
<dbReference type="InterPro" id="IPR052743">
    <property type="entry name" value="Glutaminase_GtaA"/>
</dbReference>
<evidence type="ECO:0000259" key="3">
    <source>
        <dbReference type="Pfam" id="PF17168"/>
    </source>
</evidence>
<dbReference type="AlphaFoldDB" id="A0A3E2HH29"/>
<comment type="caution">
    <text evidence="4">The sequence shown here is derived from an EMBL/GenBank/DDBJ whole genome shotgun (WGS) entry which is preliminary data.</text>
</comment>
<dbReference type="Pfam" id="PF17168">
    <property type="entry name" value="DUF5127"/>
    <property type="match status" value="1"/>
</dbReference>
<dbReference type="InterPro" id="IPR033433">
    <property type="entry name" value="GtaA_N"/>
</dbReference>
<evidence type="ECO:0008006" key="6">
    <source>
        <dbReference type="Google" id="ProtNLM"/>
    </source>
</evidence>
<dbReference type="Proteomes" id="UP000258309">
    <property type="component" value="Unassembled WGS sequence"/>
</dbReference>
<evidence type="ECO:0000256" key="1">
    <source>
        <dbReference type="SAM" id="SignalP"/>
    </source>
</evidence>
<evidence type="ECO:0000313" key="4">
    <source>
        <dbReference type="EMBL" id="RFU32728.1"/>
    </source>
</evidence>
<accession>A0A3E2HH29</accession>
<protein>
    <recommendedName>
        <fullName evidence="6">Glutaminase</fullName>
    </recommendedName>
</protein>
<evidence type="ECO:0000313" key="5">
    <source>
        <dbReference type="Proteomes" id="UP000258309"/>
    </source>
</evidence>
<evidence type="ECO:0000259" key="2">
    <source>
        <dbReference type="Pfam" id="PF16335"/>
    </source>
</evidence>
<name>A0A3E2HH29_SCYLI</name>
<dbReference type="InterPro" id="IPR032514">
    <property type="entry name" value="GtaA_central"/>
</dbReference>
<dbReference type="PANTHER" id="PTHR31987:SF1">
    <property type="entry name" value="GLUTAMINASE A"/>
    <property type="match status" value="1"/>
</dbReference>
<reference evidence="4 5" key="1">
    <citation type="submission" date="2018-05" db="EMBL/GenBank/DDBJ databases">
        <title>Draft genome sequence of Scytalidium lignicola DSM 105466, a ubiquitous saprotrophic fungus.</title>
        <authorList>
            <person name="Buettner E."/>
            <person name="Gebauer A.M."/>
            <person name="Hofrichter M."/>
            <person name="Liers C."/>
            <person name="Kellner H."/>
        </authorList>
    </citation>
    <scope>NUCLEOTIDE SEQUENCE [LARGE SCALE GENOMIC DNA]</scope>
    <source>
        <strain evidence="4 5">DSM 105466</strain>
    </source>
</reference>
<dbReference type="OrthoDB" id="431715at2759"/>
<dbReference type="EMBL" id="NCSJ02000049">
    <property type="protein sequence ID" value="RFU32728.1"/>
    <property type="molecule type" value="Genomic_DNA"/>
</dbReference>
<keyword evidence="1" id="KW-0732">Signal</keyword>
<dbReference type="Pfam" id="PF16335">
    <property type="entry name" value="GtaA_6_Hairpin"/>
    <property type="match status" value="1"/>
</dbReference>
<gene>
    <name evidence="4" type="ORF">B7463_g3595</name>
</gene>
<keyword evidence="5" id="KW-1185">Reference proteome</keyword>
<feature type="chain" id="PRO_5017558292" description="Glutaminase" evidence="1">
    <location>
        <begin position="23"/>
        <end position="702"/>
    </location>
</feature>
<proteinExistence type="predicted"/>
<feature type="signal peptide" evidence="1">
    <location>
        <begin position="1"/>
        <end position="22"/>
    </location>
</feature>
<organism evidence="4 5">
    <name type="scientific">Scytalidium lignicola</name>
    <name type="common">Hyphomycete</name>
    <dbReference type="NCBI Taxonomy" id="5539"/>
    <lineage>
        <taxon>Eukaryota</taxon>
        <taxon>Fungi</taxon>
        <taxon>Dikarya</taxon>
        <taxon>Ascomycota</taxon>
        <taxon>Pezizomycotina</taxon>
        <taxon>Leotiomycetes</taxon>
        <taxon>Leotiomycetes incertae sedis</taxon>
        <taxon>Scytalidium</taxon>
    </lineage>
</organism>
<dbReference type="STRING" id="5539.A0A3E2HH29"/>
<dbReference type="OMA" id="WAGMIRV"/>
<feature type="non-terminal residue" evidence="4">
    <location>
        <position position="1"/>
    </location>
</feature>
<feature type="non-terminal residue" evidence="4">
    <location>
        <position position="702"/>
    </location>
</feature>
<sequence>MGYTKATFLATAAGALFAAVQGQGQSTFSPARPPSIPLAVKSPYLSTWLPAGSDGGNGGYLVGEWPQFWTGETVEWAGMIRVDNVLYTWMGNLTNDAEAASQTAFEYTSTRSTFVMDVGGLLQMNITFLSPITPNDMERQSLVFSYLDVAVESLDGKSHDVQLYVDTSADWAAGDKTSTVEWNYSTTSDIAYHKFYQQDQLLVSESNQQPDWGYWYWATNSGPDLTYQSGRDTDVRGEFGTNGRLGNSNSTNFGSPEETAVVFGFAIDLGNVTATVSTVFTIGLTQEIAIQFASATGIEYLPSLWTSYFADELESVSFFYNDYGNAQSTATNFDSQVAADASAAAGQDYVTITSLAARQAFGALQPVGNKTKQYIFMKEISSDGNVNTVDVVFPLHPILLYTNPSNLKLLLDPLFENQESGQYPNTYSMHDLGSSYPNATGHPDGNDEAQPLEECGNMLVMTLAYAQRASDVNYLNLHYNILIQWTQFLVQEALIPANQISTDDFAGSLANQTNLALKGIIAIEAMATIANLTGNSADAENYTSIAHDYISQWQTLGVAQGANPPHTTLGYGLNNTHGLLYNLYADTELNLGLVPQSVYDMQSAFYPTVEDKYGVPLDTRHNYTKSDWQMFTAAIASTSTRDMFINDLAQWINETPTNGADTDLFDAQTGDWPTGAGQFMARPVVGGHFALLALSGMRNTTG</sequence>
<feature type="domain" description="Glutaminase A central" evidence="2">
    <location>
        <begin position="346"/>
        <end position="692"/>
    </location>
</feature>
<dbReference type="PANTHER" id="PTHR31987">
    <property type="entry name" value="GLUTAMINASE A-RELATED"/>
    <property type="match status" value="1"/>
</dbReference>